<sequence length="216" mass="24745">MRYFFFSLIFNLIVLFLPFVSFKTYAQAEVKSVNISVNEVFKSVEALETSDEVMVNNAVEALDQDEVVEVIKEKKEITPTKKEKKKIDKKPSKNLNKKTLNNSSKNKTLSKNSVLPANNKPKNNDFCKENVGFIVINPKNLYDFPKKAKLLRLKGEFKAEVSFKVQNGGIKILNVKGGNKIFENEAIRLTKELKFKILDERVFICVITKPFVFISK</sequence>
<feature type="compositionally biased region" description="Low complexity" evidence="1">
    <location>
        <begin position="93"/>
        <end position="115"/>
    </location>
</feature>
<comment type="caution">
    <text evidence="2">The sequence shown here is derived from an EMBL/GenBank/DDBJ whole genome shotgun (WGS) entry which is preliminary data.</text>
</comment>
<feature type="compositionally biased region" description="Basic and acidic residues" evidence="1">
    <location>
        <begin position="80"/>
        <end position="91"/>
    </location>
</feature>
<organism evidence="2 3">
    <name type="scientific">Campylobacter ureolyticus</name>
    <dbReference type="NCBI Taxonomy" id="827"/>
    <lineage>
        <taxon>Bacteria</taxon>
        <taxon>Pseudomonadati</taxon>
        <taxon>Campylobacterota</taxon>
        <taxon>Epsilonproteobacteria</taxon>
        <taxon>Campylobacterales</taxon>
        <taxon>Campylobacteraceae</taxon>
        <taxon>Campylobacter</taxon>
    </lineage>
</organism>
<evidence type="ECO:0000313" key="2">
    <source>
        <dbReference type="EMBL" id="PKZ29293.1"/>
    </source>
</evidence>
<evidence type="ECO:0008006" key="4">
    <source>
        <dbReference type="Google" id="ProtNLM"/>
    </source>
</evidence>
<protein>
    <recommendedName>
        <fullName evidence="4">TonB C-terminal domain-containing protein</fullName>
    </recommendedName>
</protein>
<name>A0A2I1NA79_9BACT</name>
<gene>
    <name evidence="2" type="ORF">CYJ41_05500</name>
</gene>
<dbReference type="RefSeq" id="WP_101637307.1">
    <property type="nucleotide sequence ID" value="NZ_CAUPEY010000003.1"/>
</dbReference>
<evidence type="ECO:0000313" key="3">
    <source>
        <dbReference type="Proteomes" id="UP000234639"/>
    </source>
</evidence>
<feature type="region of interest" description="Disordered" evidence="1">
    <location>
        <begin position="80"/>
        <end position="121"/>
    </location>
</feature>
<accession>A0A2I1NA79</accession>
<evidence type="ECO:0000256" key="1">
    <source>
        <dbReference type="SAM" id="MobiDB-lite"/>
    </source>
</evidence>
<reference evidence="2 3" key="1">
    <citation type="submission" date="2017-12" db="EMBL/GenBank/DDBJ databases">
        <title>Phylogenetic diversity of female urinary microbiome.</title>
        <authorList>
            <person name="Thomas-White K."/>
            <person name="Wolfe A.J."/>
        </authorList>
    </citation>
    <scope>NUCLEOTIDE SEQUENCE [LARGE SCALE GENOMIC DNA]</scope>
    <source>
        <strain evidence="2 3">UMB0112</strain>
    </source>
</reference>
<dbReference type="AlphaFoldDB" id="A0A2I1NA79"/>
<dbReference type="Proteomes" id="UP000234639">
    <property type="component" value="Unassembled WGS sequence"/>
</dbReference>
<dbReference type="EMBL" id="PKHU01000004">
    <property type="protein sequence ID" value="PKZ29293.1"/>
    <property type="molecule type" value="Genomic_DNA"/>
</dbReference>
<proteinExistence type="predicted"/>